<dbReference type="AlphaFoldDB" id="A0A5D3E4P6"/>
<name>A0A5D3E4P6_CUCMM</name>
<comment type="caution">
    <text evidence="2">The sequence shown here is derived from an EMBL/GenBank/DDBJ whole genome shotgun (WGS) entry which is preliminary data.</text>
</comment>
<evidence type="ECO:0000313" key="4">
    <source>
        <dbReference type="Proteomes" id="UP000321947"/>
    </source>
</evidence>
<evidence type="ECO:0000313" key="3">
    <source>
        <dbReference type="Proteomes" id="UP000321393"/>
    </source>
</evidence>
<dbReference type="EMBL" id="SSTE01019907">
    <property type="protein sequence ID" value="KAA0035441.1"/>
    <property type="molecule type" value="Genomic_DNA"/>
</dbReference>
<accession>A0A5D3E4P6</accession>
<reference evidence="3 4" key="1">
    <citation type="submission" date="2019-08" db="EMBL/GenBank/DDBJ databases">
        <title>Draft genome sequences of two oriental melons (Cucumis melo L. var makuwa).</title>
        <authorList>
            <person name="Kwon S.-Y."/>
        </authorList>
    </citation>
    <scope>NUCLEOTIDE SEQUENCE [LARGE SCALE GENOMIC DNA]</scope>
    <source>
        <strain evidence="4">cv. Chang Bougi</strain>
        <strain evidence="3">cv. SW 3</strain>
        <tissue evidence="2">Leaf</tissue>
    </source>
</reference>
<dbReference type="Proteomes" id="UP000321947">
    <property type="component" value="Unassembled WGS sequence"/>
</dbReference>
<protein>
    <submittedName>
        <fullName evidence="2">Ty3-gypsy retrotransposon protein</fullName>
    </submittedName>
</protein>
<evidence type="ECO:0000313" key="2">
    <source>
        <dbReference type="EMBL" id="TYK31083.1"/>
    </source>
</evidence>
<gene>
    <name evidence="2" type="ORF">E5676_scaffold455G003600</name>
    <name evidence="1" type="ORF">E6C27_scaffold285G00640</name>
</gene>
<organism evidence="2 4">
    <name type="scientific">Cucumis melo var. makuwa</name>
    <name type="common">Oriental melon</name>
    <dbReference type="NCBI Taxonomy" id="1194695"/>
    <lineage>
        <taxon>Eukaryota</taxon>
        <taxon>Viridiplantae</taxon>
        <taxon>Streptophyta</taxon>
        <taxon>Embryophyta</taxon>
        <taxon>Tracheophyta</taxon>
        <taxon>Spermatophyta</taxon>
        <taxon>Magnoliopsida</taxon>
        <taxon>eudicotyledons</taxon>
        <taxon>Gunneridae</taxon>
        <taxon>Pentapetalae</taxon>
        <taxon>rosids</taxon>
        <taxon>fabids</taxon>
        <taxon>Cucurbitales</taxon>
        <taxon>Cucurbitaceae</taxon>
        <taxon>Benincaseae</taxon>
        <taxon>Cucumis</taxon>
    </lineage>
</organism>
<dbReference type="Proteomes" id="UP000321393">
    <property type="component" value="Unassembled WGS sequence"/>
</dbReference>
<proteinExistence type="predicted"/>
<evidence type="ECO:0000313" key="1">
    <source>
        <dbReference type="EMBL" id="KAA0035441.1"/>
    </source>
</evidence>
<sequence length="149" mass="16574">MSSGTSLPLIVQIYKQINGTKEGCIQIFCCKRCLHSTCHPQSFKGDHPRAGLRFVIGQSILKQLMESPKAGIVIKENSLYDKSDSASSKSKKEAHPNVVSIMMADVTIKAVVAEMERKINLLMQVVEERNHEIVALRKHTQTHETAKSS</sequence>
<dbReference type="EMBL" id="SSTD01000141">
    <property type="protein sequence ID" value="TYK31083.1"/>
    <property type="molecule type" value="Genomic_DNA"/>
</dbReference>